<evidence type="ECO:0000259" key="12">
    <source>
        <dbReference type="PROSITE" id="PS50002"/>
    </source>
</evidence>
<feature type="region of interest" description="Disordered" evidence="11">
    <location>
        <begin position="366"/>
        <end position="661"/>
    </location>
</feature>
<evidence type="ECO:0000256" key="6">
    <source>
        <dbReference type="ARBA" id="ARBA00022833"/>
    </source>
</evidence>
<dbReference type="PROSITE" id="PS50002">
    <property type="entry name" value="SH3"/>
    <property type="match status" value="3"/>
</dbReference>
<feature type="region of interest" description="Disordered" evidence="11">
    <location>
        <begin position="888"/>
        <end position="912"/>
    </location>
</feature>
<keyword evidence="7" id="KW-0965">Cell junction</keyword>
<dbReference type="Gene3D" id="2.30.42.10">
    <property type="match status" value="1"/>
</dbReference>
<dbReference type="PANTHER" id="PTHR14167">
    <property type="entry name" value="SH3 DOMAIN-CONTAINING"/>
    <property type="match status" value="1"/>
</dbReference>
<dbReference type="InterPro" id="IPR003127">
    <property type="entry name" value="SoHo_dom"/>
</dbReference>
<keyword evidence="3 10" id="KW-0728">SH3 domain</keyword>
<evidence type="ECO:0000256" key="8">
    <source>
        <dbReference type="ARBA" id="ARBA00023038"/>
    </source>
</evidence>
<dbReference type="Proteomes" id="UP000438429">
    <property type="component" value="Unassembled WGS sequence"/>
</dbReference>
<feature type="compositionally biased region" description="Polar residues" evidence="11">
    <location>
        <begin position="791"/>
        <end position="800"/>
    </location>
</feature>
<feature type="region of interest" description="Disordered" evidence="11">
    <location>
        <begin position="1"/>
        <end position="40"/>
    </location>
</feature>
<comment type="caution">
    <text evidence="16">The sequence shown here is derived from an EMBL/GenBank/DDBJ whole genome shotgun (WGS) entry which is preliminary data.</text>
</comment>
<feature type="domain" description="PDZ" evidence="14">
    <location>
        <begin position="1579"/>
        <end position="1636"/>
    </location>
</feature>
<dbReference type="GO" id="GO:0070161">
    <property type="term" value="C:anchoring junction"/>
    <property type="evidence" value="ECO:0007669"/>
    <property type="project" value="UniProtKB-SubCell"/>
</dbReference>
<feature type="region of interest" description="Disordered" evidence="11">
    <location>
        <begin position="1059"/>
        <end position="1096"/>
    </location>
</feature>
<feature type="domain" description="SH3" evidence="12">
    <location>
        <begin position="1234"/>
        <end position="1295"/>
    </location>
</feature>
<dbReference type="CDD" id="cd09450">
    <property type="entry name" value="LIM_ALP"/>
    <property type="match status" value="1"/>
</dbReference>
<evidence type="ECO:0000313" key="17">
    <source>
        <dbReference type="Proteomes" id="UP000438429"/>
    </source>
</evidence>
<feature type="compositionally biased region" description="Polar residues" evidence="11">
    <location>
        <begin position="122"/>
        <end position="136"/>
    </location>
</feature>
<evidence type="ECO:0000256" key="10">
    <source>
        <dbReference type="PROSITE-ProRule" id="PRU00192"/>
    </source>
</evidence>
<dbReference type="PROSITE" id="PS50106">
    <property type="entry name" value="PDZ"/>
    <property type="match status" value="1"/>
</dbReference>
<organism evidence="16 17">
    <name type="scientific">Scophthalmus maximus</name>
    <name type="common">Turbot</name>
    <name type="synonym">Psetta maxima</name>
    <dbReference type="NCBI Taxonomy" id="52904"/>
    <lineage>
        <taxon>Eukaryota</taxon>
        <taxon>Metazoa</taxon>
        <taxon>Chordata</taxon>
        <taxon>Craniata</taxon>
        <taxon>Vertebrata</taxon>
        <taxon>Euteleostomi</taxon>
        <taxon>Actinopterygii</taxon>
        <taxon>Neopterygii</taxon>
        <taxon>Teleostei</taxon>
        <taxon>Neoteleostei</taxon>
        <taxon>Acanthomorphata</taxon>
        <taxon>Carangaria</taxon>
        <taxon>Pleuronectiformes</taxon>
        <taxon>Pleuronectoidei</taxon>
        <taxon>Scophthalmidae</taxon>
        <taxon>Scophthalmus</taxon>
    </lineage>
</organism>
<evidence type="ECO:0000313" key="16">
    <source>
        <dbReference type="EMBL" id="KAF0037198.1"/>
    </source>
</evidence>
<feature type="region of interest" description="Disordered" evidence="11">
    <location>
        <begin position="245"/>
        <end position="269"/>
    </location>
</feature>
<feature type="compositionally biased region" description="Low complexity" evidence="11">
    <location>
        <begin position="752"/>
        <end position="766"/>
    </location>
</feature>
<dbReference type="FunFam" id="2.30.42.10:FF:000055">
    <property type="entry name" value="PDZ and LIM domain protein 3"/>
    <property type="match status" value="1"/>
</dbReference>
<dbReference type="InterPro" id="IPR001478">
    <property type="entry name" value="PDZ"/>
</dbReference>
<dbReference type="PROSITE" id="PS50831">
    <property type="entry name" value="SOHO"/>
    <property type="match status" value="1"/>
</dbReference>
<feature type="compositionally biased region" description="Polar residues" evidence="11">
    <location>
        <begin position="642"/>
        <end position="653"/>
    </location>
</feature>
<keyword evidence="6 9" id="KW-0862">Zinc</keyword>
<feature type="compositionally biased region" description="Basic and acidic residues" evidence="11">
    <location>
        <begin position="430"/>
        <end position="464"/>
    </location>
</feature>
<dbReference type="Pfam" id="PF00412">
    <property type="entry name" value="LIM"/>
    <property type="match status" value="1"/>
</dbReference>
<dbReference type="EMBL" id="VEVO01000009">
    <property type="protein sequence ID" value="KAF0037198.1"/>
    <property type="molecule type" value="Genomic_DNA"/>
</dbReference>
<feature type="region of interest" description="Disordered" evidence="11">
    <location>
        <begin position="742"/>
        <end position="776"/>
    </location>
</feature>
<dbReference type="SMART" id="SM00735">
    <property type="entry name" value="ZM"/>
    <property type="match status" value="1"/>
</dbReference>
<feature type="domain" description="LIM zinc-binding" evidence="13">
    <location>
        <begin position="1793"/>
        <end position="1852"/>
    </location>
</feature>
<feature type="compositionally biased region" description="Acidic residues" evidence="11">
    <location>
        <begin position="1463"/>
        <end position="1475"/>
    </location>
</feature>
<gene>
    <name evidence="16" type="ORF">F2P81_010072</name>
</gene>
<dbReference type="PANTHER" id="PTHR14167:SF56">
    <property type="entry name" value="SORBIN AND SH3 DOMAIN-CONTAINING PROTEIN 2"/>
    <property type="match status" value="1"/>
</dbReference>
<feature type="compositionally biased region" description="Pro residues" evidence="11">
    <location>
        <begin position="392"/>
        <end position="406"/>
    </location>
</feature>
<feature type="region of interest" description="Disordered" evidence="11">
    <location>
        <begin position="111"/>
        <end position="138"/>
    </location>
</feature>
<evidence type="ECO:0000256" key="7">
    <source>
        <dbReference type="ARBA" id="ARBA00022949"/>
    </source>
</evidence>
<reference evidence="16 17" key="1">
    <citation type="submission" date="2019-06" db="EMBL/GenBank/DDBJ databases">
        <title>Draft genomes of female and male turbot (Scophthalmus maximus).</title>
        <authorList>
            <person name="Xu H."/>
            <person name="Xu X.-W."/>
            <person name="Shao C."/>
            <person name="Chen S."/>
        </authorList>
    </citation>
    <scope>NUCLEOTIDE SEQUENCE [LARGE SCALE GENOMIC DNA]</scope>
    <source>
        <strain evidence="16">Ysfricsl-2016a</strain>
        <tissue evidence="16">Blood</tissue>
    </source>
</reference>
<evidence type="ECO:0000256" key="3">
    <source>
        <dbReference type="ARBA" id="ARBA00022443"/>
    </source>
</evidence>
<feature type="region of interest" description="Disordered" evidence="11">
    <location>
        <begin position="1359"/>
        <end position="1387"/>
    </location>
</feature>
<feature type="compositionally biased region" description="Basic and acidic residues" evidence="11">
    <location>
        <begin position="13"/>
        <end position="31"/>
    </location>
</feature>
<evidence type="ECO:0000256" key="11">
    <source>
        <dbReference type="SAM" id="MobiDB-lite"/>
    </source>
</evidence>
<dbReference type="GO" id="GO:0030018">
    <property type="term" value="C:Z disc"/>
    <property type="evidence" value="ECO:0007669"/>
    <property type="project" value="UniProtKB-SubCell"/>
</dbReference>
<evidence type="ECO:0008006" key="18">
    <source>
        <dbReference type="Google" id="ProtNLM"/>
    </source>
</evidence>
<evidence type="ECO:0000259" key="14">
    <source>
        <dbReference type="PROSITE" id="PS50106"/>
    </source>
</evidence>
<feature type="compositionally biased region" description="Low complexity" evidence="11">
    <location>
        <begin position="563"/>
        <end position="572"/>
    </location>
</feature>
<feature type="domain" description="SoHo" evidence="15">
    <location>
        <begin position="291"/>
        <end position="353"/>
    </location>
</feature>
<protein>
    <recommendedName>
        <fullName evidence="18">Sorbin and SH3 domain-containing protein 2</fullName>
    </recommendedName>
</protein>
<dbReference type="PROSITE" id="PS00478">
    <property type="entry name" value="LIM_DOMAIN_1"/>
    <property type="match status" value="1"/>
</dbReference>
<dbReference type="PROSITE" id="PS50023">
    <property type="entry name" value="LIM_DOMAIN_2"/>
    <property type="match status" value="1"/>
</dbReference>
<feature type="compositionally biased region" description="Low complexity" evidence="11">
    <location>
        <begin position="950"/>
        <end position="971"/>
    </location>
</feature>
<dbReference type="SMART" id="SM00228">
    <property type="entry name" value="PDZ"/>
    <property type="match status" value="1"/>
</dbReference>
<dbReference type="InterPro" id="IPR001781">
    <property type="entry name" value="Znf_LIM"/>
</dbReference>
<dbReference type="SUPFAM" id="SSF50156">
    <property type="entry name" value="PDZ domain-like"/>
    <property type="match status" value="1"/>
</dbReference>
<dbReference type="Gene3D" id="2.10.110.10">
    <property type="entry name" value="Cysteine Rich Protein"/>
    <property type="match status" value="1"/>
</dbReference>
<feature type="region of interest" description="Disordered" evidence="11">
    <location>
        <begin position="941"/>
        <end position="1010"/>
    </location>
</feature>
<dbReference type="InterPro" id="IPR006643">
    <property type="entry name" value="Zasp-like_motif"/>
</dbReference>
<feature type="region of interest" description="Disordered" evidence="11">
    <location>
        <begin position="1432"/>
        <end position="1514"/>
    </location>
</feature>
<sequence length="1865" mass="204147">MRSQKRGLVPHTLSHEEGPELAKSSLRKESFHFSPTGTHPPDYSSLIALANDSGPGMLTFTQNEKAVLKESYTINSTSSYSYAETCANPVLREHQHNDISNCIAPATSNKLAQERKGPASPNPTAQHSPYHSSETLNHLPGLMPKTLSPTPYVPSGASGAVSVSGGGYASPSASPVTVSALSHYSSSTAGLLDELQICSLDTPGASPTPSPTLSLVSTYMSTAGPDDVLTTSVASTAAAATVTNTLQSQDGGKDAGGSESVTRESVVSGHTSVSSTVPIACFSEEEKRVSVIKAPHFEGIGPIDESGIPIAIRTTVDRPKDWYKTMFKQIHKVHKADDDYSDTYNATYAVINNDDYSLSSTATMAHPAPRTHTYRPLSKSPSDNGGHLGPREPSPSPVPPPPPPMPSLLQLRARESERNKDSPDMNEWGPPDRKVDTRRYRAEPKSIFEYEPGKSSILDHERPTSLHIAPADKAPERAASAASDYRKRRKSEPSSSQVNAQSQSRAALSPKPVEAYRPSSSSLKKPVIRSSPSSPSRAKGPYQGPFVPPVPSVPVHCPEDGSQDGSSSSQQSVYCNNSWQTKHQDAETWTSVEEAAAVPPPSSGKLRSRSCDDLLNDGHSGPGGRNATRSESAGSLVCDANPSGSTGSASTRSLPRLHRRRAHDSPGFLQLYRKMHQIDRAQLIPSDVIRSVRARILELERQPHLHRHRLFPWTPSWGVEVPHDMVPNRITEYERLIQKSKSMPNLGDSEVPSGTTTPGGSSSRASSGGGATPSFPKRRFSIESLLEEDNNNGNSGTVPQTMDHLQPRSPPEGQPRGPEPSRGRSFPAPPVPQSPQANPDYSDSEQDAFASDLSDFIQVEGSSFCSESDFDHCSLTSSESLYGSSTLHHHHLRHHHHHHHHHAGHQNLGQSQGYQHRHLISTCKGRCPASYTRFTTMLRHERERARQENQRPSQPSRSSHSQIQSAQSQQAMSKLAFLVSPVPFRRKKGSPPTSKRISDGGGRGSRPKSKQAIYEALDAALRDIYEHIQAERGHRGTRAPDDSILKRILAELLPNVPERSSSLRGRRGGWHGGHSSASLYPDGSPTGYASYREDPSTPPLQSPISACYGRHSDTSNNNEYGEEQGNGNALCYSGGDDAHITLQVSHKQMTQLILFSLLHQKQPARAIYDFNAQTAKELTFKKGDAVNIIRQIDTNWYEGEHRGRVGIFPISYVEKMPSTEKQQPIRPPPPAHVREIGEAVARFNFNADTNVELSLRKGERVIVIRQVDQNWYEGKIPDTTKQGIFPVSYIDIIKRSPSKSPAHHIDPRGHSGSRTPSSTPIKWHKFTAPVNKSTKTTDVTLRVKDPYHELLSMILDGSSSTDDVDFSRFSPIDSPPATPTDESQSRFELKADESYHPAGKPPAVTAASKPAGGVRLEVQVHKPVTMAPLSISWGGLPKTSTDDEPVKSQSPPSVKGKGFTELFIEEEEDVLEEKEEDVRDLNERLSPQRSVPQPSNSPCPSRPFASVPDSESPRLVQDALHGGGDPYQAVYNYTPRNEDELELREGDIVDVMEKCDDGWFVVFIYNKDIRCRESVAPTVFCQQITPGSKAAVANLCAGDVIVAIEGAAAADMLHCEAQNKIKESASRLCLSVERNESRLWSPRVVEEGRAHPYKINLESEQQEFKPIGTAHNRKAQPFLAAANIDDKRQVVSTSYNTPIGLYSSGNIQDAMEGQMRGIVHPKPDRALTSIEDSDVYRMLQTDQEEQQEPRQSGSFRALQDFIDSDGTRPIVTRTVKAPTTKPTAPTGNLQKLPVCDKCGNGIVGTVVKARDKYRHPGCFVCSDCDVNLKQKGYFFVEGQLYCESHARARMRPPEGHDLITTYPTA</sequence>
<evidence type="ECO:0000256" key="5">
    <source>
        <dbReference type="ARBA" id="ARBA00022723"/>
    </source>
</evidence>
<dbReference type="PRINTS" id="PR00452">
    <property type="entry name" value="SH3DOMAIN"/>
</dbReference>
<feature type="compositionally biased region" description="Polar residues" evidence="11">
    <location>
        <begin position="493"/>
        <end position="506"/>
    </location>
</feature>
<evidence type="ECO:0000256" key="9">
    <source>
        <dbReference type="PROSITE-ProRule" id="PRU00125"/>
    </source>
</evidence>
<feature type="compositionally biased region" description="Polar residues" evidence="11">
    <location>
        <begin position="1485"/>
        <end position="1494"/>
    </location>
</feature>
<dbReference type="Pfam" id="PF15936">
    <property type="entry name" value="DUF4749"/>
    <property type="match status" value="1"/>
</dbReference>
<keyword evidence="5 9" id="KW-0479">Metal-binding</keyword>
<keyword evidence="4" id="KW-0963">Cytoplasm</keyword>
<evidence type="ECO:0000259" key="15">
    <source>
        <dbReference type="PROSITE" id="PS50831"/>
    </source>
</evidence>
<dbReference type="GO" id="GO:0005886">
    <property type="term" value="C:plasma membrane"/>
    <property type="evidence" value="ECO:0007669"/>
    <property type="project" value="TreeGrafter"/>
</dbReference>
<feature type="compositionally biased region" description="Basic residues" evidence="11">
    <location>
        <begin position="888"/>
        <end position="904"/>
    </location>
</feature>
<dbReference type="SMART" id="SM00459">
    <property type="entry name" value="Sorb"/>
    <property type="match status" value="1"/>
</dbReference>
<name>A0A6A4SYM5_SCOMX</name>
<evidence type="ECO:0000256" key="2">
    <source>
        <dbReference type="ARBA" id="ARBA00004282"/>
    </source>
</evidence>
<dbReference type="InterPro" id="IPR001452">
    <property type="entry name" value="SH3_domain"/>
</dbReference>
<dbReference type="FunFam" id="2.10.110.10:FF:000026">
    <property type="entry name" value="PDZ and LIM domain protein 3"/>
    <property type="match status" value="1"/>
</dbReference>
<dbReference type="InterPro" id="IPR036028">
    <property type="entry name" value="SH3-like_dom_sf"/>
</dbReference>
<feature type="compositionally biased region" description="Basic and acidic residues" evidence="11">
    <location>
        <begin position="412"/>
        <end position="423"/>
    </location>
</feature>
<dbReference type="Pfam" id="PF02208">
    <property type="entry name" value="Sorb"/>
    <property type="match status" value="1"/>
</dbReference>
<dbReference type="SMART" id="SM00132">
    <property type="entry name" value="LIM"/>
    <property type="match status" value="1"/>
</dbReference>
<dbReference type="GO" id="GO:0046872">
    <property type="term" value="F:metal ion binding"/>
    <property type="evidence" value="ECO:0007669"/>
    <property type="project" value="UniProtKB-KW"/>
</dbReference>
<keyword evidence="8 9" id="KW-0440">LIM domain</keyword>
<dbReference type="InterPro" id="IPR036034">
    <property type="entry name" value="PDZ_sf"/>
</dbReference>
<dbReference type="Pfam" id="PF00595">
    <property type="entry name" value="PDZ"/>
    <property type="match status" value="1"/>
</dbReference>
<dbReference type="InterPro" id="IPR031847">
    <property type="entry name" value="PDLI1-4/Zasp-like_mid"/>
</dbReference>
<dbReference type="Pfam" id="PF00018">
    <property type="entry name" value="SH3_1"/>
    <property type="match status" value="2"/>
</dbReference>
<dbReference type="Gene3D" id="2.30.30.40">
    <property type="entry name" value="SH3 Domains"/>
    <property type="match status" value="3"/>
</dbReference>
<feature type="region of interest" description="Disordered" evidence="11">
    <location>
        <begin position="788"/>
        <end position="847"/>
    </location>
</feature>
<evidence type="ECO:0000256" key="4">
    <source>
        <dbReference type="ARBA" id="ARBA00022490"/>
    </source>
</evidence>
<feature type="region of interest" description="Disordered" evidence="11">
    <location>
        <begin position="1298"/>
        <end position="1322"/>
    </location>
</feature>
<dbReference type="SMART" id="SM00326">
    <property type="entry name" value="SH3"/>
    <property type="match status" value="3"/>
</dbReference>
<accession>A0A6A4SYM5</accession>
<dbReference type="InterPro" id="IPR050384">
    <property type="entry name" value="Endophilin_SH3RF"/>
</dbReference>
<evidence type="ECO:0000256" key="1">
    <source>
        <dbReference type="ARBA" id="ARBA00004216"/>
    </source>
</evidence>
<dbReference type="SUPFAM" id="SSF57716">
    <property type="entry name" value="Glucocorticoid receptor-like (DNA-binding domain)"/>
    <property type="match status" value="2"/>
</dbReference>
<comment type="subcellular location">
    <subcellularLocation>
        <location evidence="2">Cell junction</location>
    </subcellularLocation>
    <subcellularLocation>
        <location evidence="1">Cytoplasm</location>
        <location evidence="1">Myofibril</location>
        <location evidence="1">Sarcomere</location>
        <location evidence="1">Z line</location>
    </subcellularLocation>
</comment>
<dbReference type="Pfam" id="PF14604">
    <property type="entry name" value="SH3_9"/>
    <property type="match status" value="1"/>
</dbReference>
<proteinExistence type="predicted"/>
<feature type="domain" description="SH3" evidence="12">
    <location>
        <begin position="1159"/>
        <end position="1218"/>
    </location>
</feature>
<evidence type="ECO:0000259" key="13">
    <source>
        <dbReference type="PROSITE" id="PS50023"/>
    </source>
</evidence>
<dbReference type="SUPFAM" id="SSF50044">
    <property type="entry name" value="SH3-domain"/>
    <property type="match status" value="3"/>
</dbReference>
<feature type="domain" description="SH3" evidence="12">
    <location>
        <begin position="1522"/>
        <end position="1586"/>
    </location>
</feature>
<feature type="compositionally biased region" description="Polar residues" evidence="11">
    <location>
        <begin position="573"/>
        <end position="591"/>
    </location>
</feature>